<organism evidence="2 3">
    <name type="scientific">Pristionchus entomophagus</name>
    <dbReference type="NCBI Taxonomy" id="358040"/>
    <lineage>
        <taxon>Eukaryota</taxon>
        <taxon>Metazoa</taxon>
        <taxon>Ecdysozoa</taxon>
        <taxon>Nematoda</taxon>
        <taxon>Chromadorea</taxon>
        <taxon>Rhabditida</taxon>
        <taxon>Rhabditina</taxon>
        <taxon>Diplogasteromorpha</taxon>
        <taxon>Diplogasteroidea</taxon>
        <taxon>Neodiplogasteridae</taxon>
        <taxon>Pristionchus</taxon>
    </lineage>
</organism>
<comment type="caution">
    <text evidence="2">The sequence shown here is derived from an EMBL/GenBank/DDBJ whole genome shotgun (WGS) entry which is preliminary data.</text>
</comment>
<keyword evidence="3" id="KW-1185">Reference proteome</keyword>
<dbReference type="EMBL" id="BTSX01000003">
    <property type="protein sequence ID" value="GMS88749.1"/>
    <property type="molecule type" value="Genomic_DNA"/>
</dbReference>
<evidence type="ECO:0000313" key="3">
    <source>
        <dbReference type="Proteomes" id="UP001432027"/>
    </source>
</evidence>
<feature type="compositionally biased region" description="Low complexity" evidence="1">
    <location>
        <begin position="147"/>
        <end position="157"/>
    </location>
</feature>
<feature type="compositionally biased region" description="Polar residues" evidence="1">
    <location>
        <begin position="13"/>
        <end position="51"/>
    </location>
</feature>
<name>A0AAV5T843_9BILA</name>
<feature type="non-terminal residue" evidence="2">
    <location>
        <position position="221"/>
    </location>
</feature>
<evidence type="ECO:0000313" key="2">
    <source>
        <dbReference type="EMBL" id="GMS88749.1"/>
    </source>
</evidence>
<accession>A0AAV5T843</accession>
<sequence>GSDRFAGFPADPMSSTISPFRVPSLSSRFTAPRNQHPSARPSNSMSISNIDPTIGFAGAIGNTSQRPMYSTSFDRFSPPSTPQMQPGYQQQKLQQLQGQYELLPQPPLLDPNTGSNGYTVFPVAPHGRPTQQQQSQVWQQPMPPPQLQQLQPSGQMVDTRHGQGNLTHGMAQQSGQSHVWRAAPVPSSSTTIPYFAAGDEAVARNDDDFNNDEASDSSTES</sequence>
<dbReference type="Proteomes" id="UP001432027">
    <property type="component" value="Unassembled WGS sequence"/>
</dbReference>
<feature type="compositionally biased region" description="Polar residues" evidence="1">
    <location>
        <begin position="61"/>
        <end position="74"/>
    </location>
</feature>
<dbReference type="AlphaFoldDB" id="A0AAV5T843"/>
<feature type="region of interest" description="Disordered" evidence="1">
    <location>
        <begin position="1"/>
        <end position="86"/>
    </location>
</feature>
<feature type="compositionally biased region" description="Polar residues" evidence="1">
    <location>
        <begin position="162"/>
        <end position="177"/>
    </location>
</feature>
<gene>
    <name evidence="2" type="ORF">PENTCL1PPCAC_10924</name>
</gene>
<evidence type="ECO:0000256" key="1">
    <source>
        <dbReference type="SAM" id="MobiDB-lite"/>
    </source>
</evidence>
<proteinExistence type="predicted"/>
<feature type="region of interest" description="Disordered" evidence="1">
    <location>
        <begin position="127"/>
        <end position="186"/>
    </location>
</feature>
<protein>
    <submittedName>
        <fullName evidence="2">Uncharacterized protein</fullName>
    </submittedName>
</protein>
<reference evidence="2" key="1">
    <citation type="submission" date="2023-10" db="EMBL/GenBank/DDBJ databases">
        <title>Genome assembly of Pristionchus species.</title>
        <authorList>
            <person name="Yoshida K."/>
            <person name="Sommer R.J."/>
        </authorList>
    </citation>
    <scope>NUCLEOTIDE SEQUENCE</scope>
    <source>
        <strain evidence="2">RS0144</strain>
    </source>
</reference>
<feature type="non-terminal residue" evidence="2">
    <location>
        <position position="1"/>
    </location>
</feature>
<feature type="compositionally biased region" description="Low complexity" evidence="1">
    <location>
        <begin position="131"/>
        <end position="140"/>
    </location>
</feature>